<feature type="compositionally biased region" description="Low complexity" evidence="1">
    <location>
        <begin position="1284"/>
        <end position="1311"/>
    </location>
</feature>
<dbReference type="STRING" id="27342.A0A0H2S1L0"/>
<proteinExistence type="predicted"/>
<feature type="compositionally biased region" description="Polar residues" evidence="1">
    <location>
        <begin position="1260"/>
        <end position="1277"/>
    </location>
</feature>
<dbReference type="PANTHER" id="PTHR45615">
    <property type="entry name" value="MYOSIN HEAVY CHAIN, NON-MUSCLE"/>
    <property type="match status" value="1"/>
</dbReference>
<feature type="compositionally biased region" description="Basic and acidic residues" evidence="1">
    <location>
        <begin position="577"/>
        <end position="586"/>
    </location>
</feature>
<reference evidence="2 3" key="1">
    <citation type="submission" date="2015-04" db="EMBL/GenBank/DDBJ databases">
        <title>Complete genome sequence of Schizopora paradoxa KUC8140, a cosmopolitan wood degrader in East Asia.</title>
        <authorList>
            <consortium name="DOE Joint Genome Institute"/>
            <person name="Min B."/>
            <person name="Park H."/>
            <person name="Jang Y."/>
            <person name="Kim J.-J."/>
            <person name="Kim K.H."/>
            <person name="Pangilinan J."/>
            <person name="Lipzen A."/>
            <person name="Riley R."/>
            <person name="Grigoriev I.V."/>
            <person name="Spatafora J.W."/>
            <person name="Choi I.-G."/>
        </authorList>
    </citation>
    <scope>NUCLEOTIDE SEQUENCE [LARGE SCALE GENOMIC DNA]</scope>
    <source>
        <strain evidence="2 3">KUC8140</strain>
    </source>
</reference>
<feature type="region of interest" description="Disordered" evidence="1">
    <location>
        <begin position="745"/>
        <end position="775"/>
    </location>
</feature>
<keyword evidence="3" id="KW-1185">Reference proteome</keyword>
<feature type="compositionally biased region" description="Basic and acidic residues" evidence="1">
    <location>
        <begin position="745"/>
        <end position="771"/>
    </location>
</feature>
<feature type="compositionally biased region" description="Basic and acidic residues" evidence="1">
    <location>
        <begin position="459"/>
        <end position="472"/>
    </location>
</feature>
<feature type="compositionally biased region" description="Low complexity" evidence="1">
    <location>
        <begin position="587"/>
        <end position="603"/>
    </location>
</feature>
<feature type="compositionally biased region" description="Polar residues" evidence="1">
    <location>
        <begin position="1"/>
        <end position="10"/>
    </location>
</feature>
<feature type="region of interest" description="Disordered" evidence="1">
    <location>
        <begin position="1157"/>
        <end position="1356"/>
    </location>
</feature>
<feature type="region of interest" description="Disordered" evidence="1">
    <location>
        <begin position="250"/>
        <end position="301"/>
    </location>
</feature>
<feature type="region of interest" description="Disordered" evidence="1">
    <location>
        <begin position="363"/>
        <end position="636"/>
    </location>
</feature>
<evidence type="ECO:0000313" key="3">
    <source>
        <dbReference type="Proteomes" id="UP000053477"/>
    </source>
</evidence>
<feature type="compositionally biased region" description="Polar residues" evidence="1">
    <location>
        <begin position="1193"/>
        <end position="1211"/>
    </location>
</feature>
<evidence type="ECO:0000256" key="1">
    <source>
        <dbReference type="SAM" id="MobiDB-lite"/>
    </source>
</evidence>
<protein>
    <submittedName>
        <fullName evidence="2">Uncharacterized protein</fullName>
    </submittedName>
</protein>
<feature type="compositionally biased region" description="Polar residues" evidence="1">
    <location>
        <begin position="76"/>
        <end position="85"/>
    </location>
</feature>
<accession>A0A0H2S1L0</accession>
<dbReference type="OrthoDB" id="2593174at2759"/>
<evidence type="ECO:0000313" key="2">
    <source>
        <dbReference type="EMBL" id="KLO17737.1"/>
    </source>
</evidence>
<feature type="compositionally biased region" description="Low complexity" evidence="1">
    <location>
        <begin position="1243"/>
        <end position="1259"/>
    </location>
</feature>
<dbReference type="EMBL" id="KQ085901">
    <property type="protein sequence ID" value="KLO17737.1"/>
    <property type="molecule type" value="Genomic_DNA"/>
</dbReference>
<feature type="region of interest" description="Disordered" evidence="1">
    <location>
        <begin position="1"/>
        <end position="88"/>
    </location>
</feature>
<dbReference type="Proteomes" id="UP000053477">
    <property type="component" value="Unassembled WGS sequence"/>
</dbReference>
<feature type="region of interest" description="Disordered" evidence="1">
    <location>
        <begin position="1047"/>
        <end position="1066"/>
    </location>
</feature>
<name>A0A0H2S1L0_9AGAM</name>
<feature type="compositionally biased region" description="Polar residues" evidence="1">
    <location>
        <begin position="21"/>
        <end position="35"/>
    </location>
</feature>
<organism evidence="2 3">
    <name type="scientific">Schizopora paradoxa</name>
    <dbReference type="NCBI Taxonomy" id="27342"/>
    <lineage>
        <taxon>Eukaryota</taxon>
        <taxon>Fungi</taxon>
        <taxon>Dikarya</taxon>
        <taxon>Basidiomycota</taxon>
        <taxon>Agaricomycotina</taxon>
        <taxon>Agaricomycetes</taxon>
        <taxon>Hymenochaetales</taxon>
        <taxon>Schizoporaceae</taxon>
        <taxon>Schizopora</taxon>
    </lineage>
</organism>
<dbReference type="InParanoid" id="A0A0H2S1L0"/>
<sequence>MWNKLTSVLKTRSDADVPSPNVLSHPSRGTKSLDLQRTLPALPPHDFDSPKPLPAPSPPSSPSKYGRLGLFRRSSKTTGPGNLDNSSSVSLAKKVKASLNINTNFNVSNVSITPSNYTDGARMFSPTDAKLPPVPTGSMRSTIQPRSAPLQLDLSTVNDATSYFSQADELPKSAPLLDSPMTPFDFAKNGQGSVRSILKDKRTPGTGQSVRFFSRDAYRVLSPESSNASASMSLSGGNNLERIMDEKMDSLDPLPAPTFSQSRRDDSAQGNEDGPTNYLSAPDSLNDLFSPLNAPSPASSRDGLFLDVQARHMNADRRMSGISQAGSTASLFVPIPPPELSDPFDLSAAQEYDVQPIPYSIPSAEAHGTDDGEKFDQGADQSHVPVRKRSSGEEAQVLHSTPNGIGPASRSLGRRAGGAFFKSLTGNESSLEKGRSSPVPELPNIPPRSASSLGLYKLFNKDADKENSRSSMDEEVSISKSRRERAQSERVFFRSATPLLQEELKKSKRERPEADINDTSKADIVLSPSGPDSETTKDVSAPAESFGADPFGANAKGYYTAEVGIPNSPPKLLQQHNRTESGDSKSSRTSNKSSKSAKSSSSKTSHKSNKSQTSISALGISSENNSNSSSMSSYSESSDLVLSLRTQLAFHQELTGQFEKDISSRDELVSLLNSRISNFEEEAKERSRTLRAWRKKFTEMEKACRVLEEEVDRSKQEIAERSVYDEASGDALRALHTQIKLLQREKRDVEQREKELKDENEKLKKDKKESAAMEQQLKASIEEAVGRMKEMEMGDMSMEGKVEDMRQIVAQGEQEFAKEAERYRLAEFAWEEEKEELVAKIRELESVSNLQDVIDAREAEIGTLNEEIQTQGSRSDRLKTKIDELLAERVDMERECEHLRAELANLDGKESRIKELEEKVLGVQEMEERMMHMEVEWTESENRRNELESEIAELYAARDDELKEKEQILDELNAEREHVNDAQRSIQSLETRTSTLEQERDFAAADVKRLEGLLRERTDEITELKGKLGAKDALLDSLQDDLSALRREHSRVASDKSRTSSEVNEARSRMEEALRARAQFEAEAQLASTRVKELESEVEKMRRQVHVLKQDSADMDMKVTQLQKQLEQANDDKYGLNLALELKQEELQAVKRKISTSKIEGTPVPSSAQRSGAARRESALFTTPLPSRPPSALSDTGSKATKAITTPSTASKPAVLGRSTRINNGSIDATPTASKAMPPPSRAPLSSSTSSVLGRSVSAKPSTSSTKAPGVASSSTQGHHRRVSSTALSLASRTALMRSMSASSNMSDSSSIAEDKENLSLPASRVPTPLKTSNTSSTPGPKSVRRKSLIPASPAQ</sequence>
<gene>
    <name evidence="2" type="ORF">SCHPADRAFT_994079</name>
</gene>
<feature type="compositionally biased region" description="Polar residues" evidence="1">
    <location>
        <begin position="1220"/>
        <end position="1233"/>
    </location>
</feature>
<feature type="compositionally biased region" description="Polar residues" evidence="1">
    <location>
        <begin position="1330"/>
        <end position="1340"/>
    </location>
</feature>
<dbReference type="Gene3D" id="1.10.287.1490">
    <property type="match status" value="1"/>
</dbReference>
<feature type="compositionally biased region" description="Basic and acidic residues" evidence="1">
    <location>
        <begin position="502"/>
        <end position="521"/>
    </location>
</feature>
<feature type="compositionally biased region" description="Low complexity" evidence="1">
    <location>
        <begin position="621"/>
        <end position="636"/>
    </location>
</feature>
<feature type="compositionally biased region" description="Pro residues" evidence="1">
    <location>
        <begin position="51"/>
        <end position="61"/>
    </location>
</feature>
<feature type="compositionally biased region" description="Basic and acidic residues" evidence="1">
    <location>
        <begin position="367"/>
        <end position="377"/>
    </location>
</feature>
<dbReference type="PANTHER" id="PTHR45615:SF80">
    <property type="entry name" value="GRIP DOMAIN-CONTAINING PROTEIN"/>
    <property type="match status" value="1"/>
</dbReference>
<feature type="compositionally biased region" description="Polar residues" evidence="1">
    <location>
        <begin position="1157"/>
        <end position="1170"/>
    </location>
</feature>